<evidence type="ECO:0000256" key="1">
    <source>
        <dbReference type="ARBA" id="ARBA00001933"/>
    </source>
</evidence>
<comment type="caution">
    <text evidence="8">The sequence shown here is derived from an EMBL/GenBank/DDBJ whole genome shotgun (WGS) entry which is preliminary data.</text>
</comment>
<accession>A0A8T9BE22</accession>
<evidence type="ECO:0000313" key="9">
    <source>
        <dbReference type="Proteomes" id="UP000469559"/>
    </source>
</evidence>
<dbReference type="GO" id="GO:0030170">
    <property type="term" value="F:pyridoxal phosphate binding"/>
    <property type="evidence" value="ECO:0007669"/>
    <property type="project" value="InterPro"/>
</dbReference>
<evidence type="ECO:0000256" key="6">
    <source>
        <dbReference type="SAM" id="MobiDB-lite"/>
    </source>
</evidence>
<dbReference type="CDD" id="cd00609">
    <property type="entry name" value="AAT_like"/>
    <property type="match status" value="1"/>
</dbReference>
<dbReference type="AlphaFoldDB" id="A0A8T9BE22"/>
<evidence type="ECO:0000313" key="8">
    <source>
        <dbReference type="EMBL" id="TVY18067.1"/>
    </source>
</evidence>
<dbReference type="EMBL" id="QGMF01000199">
    <property type="protein sequence ID" value="TVY18067.1"/>
    <property type="molecule type" value="Genomic_DNA"/>
</dbReference>
<dbReference type="SUPFAM" id="SSF53383">
    <property type="entry name" value="PLP-dependent transferases"/>
    <property type="match status" value="1"/>
</dbReference>
<dbReference type="Proteomes" id="UP000469559">
    <property type="component" value="Unassembled WGS sequence"/>
</dbReference>
<evidence type="ECO:0000259" key="7">
    <source>
        <dbReference type="Pfam" id="PF00155"/>
    </source>
</evidence>
<dbReference type="GO" id="GO:0047536">
    <property type="term" value="F:2-aminoadipate transaminase activity"/>
    <property type="evidence" value="ECO:0007669"/>
    <property type="project" value="TreeGrafter"/>
</dbReference>
<keyword evidence="4" id="KW-0808">Transferase</keyword>
<evidence type="ECO:0000256" key="4">
    <source>
        <dbReference type="ARBA" id="ARBA00022679"/>
    </source>
</evidence>
<dbReference type="InterPro" id="IPR004839">
    <property type="entry name" value="Aminotransferase_I/II_large"/>
</dbReference>
<dbReference type="GO" id="GO:0009074">
    <property type="term" value="P:aromatic amino acid family catabolic process"/>
    <property type="evidence" value="ECO:0007669"/>
    <property type="project" value="TreeGrafter"/>
</dbReference>
<proteinExistence type="inferred from homology"/>
<keyword evidence="3 8" id="KW-0032">Aminotransferase</keyword>
<dbReference type="GO" id="GO:0006571">
    <property type="term" value="P:tyrosine biosynthetic process"/>
    <property type="evidence" value="ECO:0007669"/>
    <property type="project" value="TreeGrafter"/>
</dbReference>
<comment type="similarity">
    <text evidence="2">Belongs to the class-I pyridoxal-phosphate-dependent aminotransferase family.</text>
</comment>
<dbReference type="GO" id="GO:0008793">
    <property type="term" value="F:aromatic-amino-acid transaminase activity"/>
    <property type="evidence" value="ECO:0007669"/>
    <property type="project" value="TreeGrafter"/>
</dbReference>
<name>A0A8T9BE22_9HELO</name>
<dbReference type="Pfam" id="PF00155">
    <property type="entry name" value="Aminotran_1_2"/>
    <property type="match status" value="1"/>
</dbReference>
<dbReference type="Gene3D" id="3.40.640.10">
    <property type="entry name" value="Type I PLP-dependent aspartate aminotransferase-like (Major domain)"/>
    <property type="match status" value="1"/>
</dbReference>
<dbReference type="PANTHER" id="PTHR42790">
    <property type="entry name" value="AMINOTRANSFERASE"/>
    <property type="match status" value="1"/>
</dbReference>
<evidence type="ECO:0000256" key="3">
    <source>
        <dbReference type="ARBA" id="ARBA00022576"/>
    </source>
</evidence>
<gene>
    <name evidence="8" type="primary">swnA</name>
    <name evidence="8" type="ORF">LARI1_G003677</name>
</gene>
<evidence type="ECO:0000256" key="2">
    <source>
        <dbReference type="ARBA" id="ARBA00007441"/>
    </source>
</evidence>
<dbReference type="InterPro" id="IPR015424">
    <property type="entry name" value="PyrdxlP-dep_Trfase"/>
</dbReference>
<comment type="cofactor">
    <cofactor evidence="1">
        <name>pyridoxal 5'-phosphate</name>
        <dbReference type="ChEBI" id="CHEBI:597326"/>
    </cofactor>
</comment>
<dbReference type="PANTHER" id="PTHR42790:SF21">
    <property type="entry name" value="AROMATIC_AMINOADIPATE AMINOTRANSFERASE 1"/>
    <property type="match status" value="1"/>
</dbReference>
<dbReference type="InterPro" id="IPR015421">
    <property type="entry name" value="PyrdxlP-dep_Trfase_major"/>
</dbReference>
<organism evidence="8 9">
    <name type="scientific">Lachnellula arida</name>
    <dbReference type="NCBI Taxonomy" id="1316785"/>
    <lineage>
        <taxon>Eukaryota</taxon>
        <taxon>Fungi</taxon>
        <taxon>Dikarya</taxon>
        <taxon>Ascomycota</taxon>
        <taxon>Pezizomycotina</taxon>
        <taxon>Leotiomycetes</taxon>
        <taxon>Helotiales</taxon>
        <taxon>Lachnaceae</taxon>
        <taxon>Lachnellula</taxon>
    </lineage>
</organism>
<evidence type="ECO:0000256" key="5">
    <source>
        <dbReference type="ARBA" id="ARBA00022898"/>
    </source>
</evidence>
<feature type="domain" description="Aminotransferase class I/classII large" evidence="7">
    <location>
        <begin position="111"/>
        <end position="492"/>
    </location>
</feature>
<protein>
    <submittedName>
        <fullName evidence="8">Aminotransferase swnA</fullName>
    </submittedName>
</protein>
<reference evidence="8 9" key="1">
    <citation type="submission" date="2018-05" db="EMBL/GenBank/DDBJ databases">
        <title>Whole genome sequencing for identification of molecular markers to develop diagnostic detection tools for the regulated plant pathogen Lachnellula willkommii.</title>
        <authorList>
            <person name="Giroux E."/>
            <person name="Bilodeau G."/>
        </authorList>
    </citation>
    <scope>NUCLEOTIDE SEQUENCE [LARGE SCALE GENOMIC DNA]</scope>
    <source>
        <strain evidence="8 9">CBS 203.66</strain>
    </source>
</reference>
<dbReference type="InterPro" id="IPR050859">
    <property type="entry name" value="Class-I_PLP-dep_aminotransf"/>
</dbReference>
<dbReference type="OrthoDB" id="691673at2759"/>
<keyword evidence="5" id="KW-0663">Pyridoxal phosphate</keyword>
<dbReference type="GO" id="GO:0019878">
    <property type="term" value="P:lysine biosynthetic process via aminoadipic acid"/>
    <property type="evidence" value="ECO:0007669"/>
    <property type="project" value="TreeGrafter"/>
</dbReference>
<keyword evidence="9" id="KW-1185">Reference proteome</keyword>
<feature type="region of interest" description="Disordered" evidence="6">
    <location>
        <begin position="33"/>
        <end position="53"/>
    </location>
</feature>
<sequence>MPPLTISDINFHRAKSGSLPTGIAEYISSDLFKSSSSSSNAEGKSLRHRLSVESRTGRPTSEFYPWDSVTFNATSIQREISSASVTKDISLLPESGTIVKRGGDYDIARGLNYGHAAGSPALLRFITEHIEIVHNPPYKNWATCLSCGSTSALEIALRIFCNRGDTILTESYTYPGVLEVANLLGVHTFGIEMDPVGLIPDYLERTLRTWDESRGPRPTVLYTIPSGQNPTGVTQSLQRKDSIYRVAEDYDLIVIEDDPYYFLCVDLGLDSVQSFNGATRDESAAISGYLASLPSSLLALDKSGRVVRLDSVSKILAPGLRAGWVTASDQIIDKFIAYYEVSTVAVSGPTQLMLWDLLDATWGHLGFFSWLDQLSIRYRTRLRILLNACDRYFPKEICKWTPPQNGMFLWTSLDLMKHPIILSGDQKEQISSLTNNPAYDIEARILANALEKGVQITMGSLFDTKKASTTEVHFRMTFAAADGSEIEAGVKKVASAIREEFAMDTFYSSVQSNPVKHF</sequence>